<organism evidence="2 3">
    <name type="scientific">Vigna unguiculata</name>
    <name type="common">Cowpea</name>
    <dbReference type="NCBI Taxonomy" id="3917"/>
    <lineage>
        <taxon>Eukaryota</taxon>
        <taxon>Viridiplantae</taxon>
        <taxon>Streptophyta</taxon>
        <taxon>Embryophyta</taxon>
        <taxon>Tracheophyta</taxon>
        <taxon>Spermatophyta</taxon>
        <taxon>Magnoliopsida</taxon>
        <taxon>eudicotyledons</taxon>
        <taxon>Gunneridae</taxon>
        <taxon>Pentapetalae</taxon>
        <taxon>rosids</taxon>
        <taxon>fabids</taxon>
        <taxon>Fabales</taxon>
        <taxon>Fabaceae</taxon>
        <taxon>Papilionoideae</taxon>
        <taxon>50 kb inversion clade</taxon>
        <taxon>NPAAA clade</taxon>
        <taxon>indigoferoid/millettioid clade</taxon>
        <taxon>Phaseoleae</taxon>
        <taxon>Vigna</taxon>
    </lineage>
</organism>
<evidence type="ECO:0000313" key="2">
    <source>
        <dbReference type="EMBL" id="QCD88982.1"/>
    </source>
</evidence>
<gene>
    <name evidence="2" type="ORF">DEO72_LG3g3535</name>
</gene>
<feature type="region of interest" description="Disordered" evidence="1">
    <location>
        <begin position="652"/>
        <end position="672"/>
    </location>
</feature>
<accession>A0A4D6LJU3</accession>
<dbReference type="OrthoDB" id="1939758at2759"/>
<dbReference type="PANTHER" id="PTHR37261:SF1">
    <property type="entry name" value="40S RIBOSOMAL PROTEIN S27"/>
    <property type="match status" value="1"/>
</dbReference>
<feature type="region of interest" description="Disordered" evidence="1">
    <location>
        <begin position="598"/>
        <end position="623"/>
    </location>
</feature>
<keyword evidence="3" id="KW-1185">Reference proteome</keyword>
<dbReference type="Gramene" id="Vigun11g217000.1.v1.2">
    <property type="protein sequence ID" value="Vigun11g217000.1.v1.2"/>
    <property type="gene ID" value="Vigun11g217000.v1.2"/>
</dbReference>
<protein>
    <submittedName>
        <fullName evidence="2">Uncharacterized protein</fullName>
    </submittedName>
</protein>
<feature type="region of interest" description="Disordered" evidence="1">
    <location>
        <begin position="457"/>
        <end position="519"/>
    </location>
</feature>
<feature type="compositionally biased region" description="Basic and acidic residues" evidence="1">
    <location>
        <begin position="457"/>
        <end position="471"/>
    </location>
</feature>
<proteinExistence type="predicted"/>
<sequence>MEVDWNSQCNWTIPSSASISDCITFQSSYSLLSDDHQTDPTPLLLHSPSPDSPPCEIKITFAEKHELRQIYVRSTARVYEIYFAPNARTNNDYLCTVRCGLAVRDDHVLRSPAAQNVGGDDNVKTEDDWVEVKVPDSPNIASETKPYLNSTKTYQSQDLYEATAEIDDANPCISVTIRLLSLQNKGCVYVDEIYVFADPVDSADSESQEKPHENSSGSSLMAMFIPTLMQLSKTTGLNNLNALRKEKSLAQGDDLEATLASDSIIKAQVIGNTSITDPQEVKLKEVEGGWVGPSQPDAVSQNAKIESNPVAVPSQTAKMDSTCTVVPSKIAEMENNHSAVPFQLAKMECNHSSVPSQVGIPESKGGFSLGDNVERLLEQLVSRMDRIEEICLGFQEKMVVPMSSMEARLQRVEQQVDTLTKNLQNSALPSHCRILSPDASCIESDANSSDCPDYVVNRESEPDENHLHTEIPHVSPHRSDSGNITSLLPGLVVTAPEFPDGEDEEGNASGQETSSLKDKGKHTIDDALSSALANLLSSTSMDCPKYTKSLTVKAPEFVNEDDDDDDHGSNSEMAKNDSVGLAESGEFSHIQVLASSNTLENGEKINPDSNYKQSEETAQEAEEDEQLCIARGDQEEVHEKTNSLTELNPETSFIDNSEEDGNGKINGQKTDGLLDNQTPYCYSITKEGPTSGTEDTVVREVPRKAFHENILENVLGFSVGSSVVDFENPILDVKFISQKSPATDRFLEDLLQVDTQETNSSVDPSVKESNVDRSIEEQLKSNGDVSVEEQSNLISIDEEPANLVSDSHFAVDTGLCTSIPVNIDDDNLTLPEDHKRKRDQVIWSGSI</sequence>
<dbReference type="PANTHER" id="PTHR37261">
    <property type="entry name" value="40S RIBOSOMAL PROTEIN S27"/>
    <property type="match status" value="1"/>
</dbReference>
<feature type="region of interest" description="Disordered" evidence="1">
    <location>
        <begin position="554"/>
        <end position="578"/>
    </location>
</feature>
<evidence type="ECO:0000313" key="3">
    <source>
        <dbReference type="Proteomes" id="UP000501690"/>
    </source>
</evidence>
<dbReference type="EMBL" id="CP039347">
    <property type="protein sequence ID" value="QCD88982.1"/>
    <property type="molecule type" value="Genomic_DNA"/>
</dbReference>
<dbReference type="Proteomes" id="UP000501690">
    <property type="component" value="Linkage Group LG3"/>
</dbReference>
<dbReference type="AlphaFoldDB" id="A0A4D6LJU3"/>
<name>A0A4D6LJU3_VIGUN</name>
<reference evidence="2 3" key="1">
    <citation type="submission" date="2019-04" db="EMBL/GenBank/DDBJ databases">
        <title>An improved genome assembly and genetic linkage map for asparagus bean, Vigna unguiculata ssp. sesquipedialis.</title>
        <authorList>
            <person name="Xia Q."/>
            <person name="Zhang R."/>
            <person name="Dong Y."/>
        </authorList>
    </citation>
    <scope>NUCLEOTIDE SEQUENCE [LARGE SCALE GENOMIC DNA]</scope>
    <source>
        <tissue evidence="2">Leaf</tissue>
    </source>
</reference>
<evidence type="ECO:0000256" key="1">
    <source>
        <dbReference type="SAM" id="MobiDB-lite"/>
    </source>
</evidence>